<comment type="caution">
    <text evidence="1">The sequence shown here is derived from an EMBL/GenBank/DDBJ whole genome shotgun (WGS) entry which is preliminary data.</text>
</comment>
<dbReference type="AlphaFoldDB" id="A0AAW1W9X1"/>
<keyword evidence="2" id="KW-1185">Reference proteome</keyword>
<protein>
    <submittedName>
        <fullName evidence="1">Uncharacterized protein</fullName>
    </submittedName>
</protein>
<sequence length="135" mass="14696">MVSSELATAELGIGGWARERWHGDDELERRRRGSGCATWAVSWPAGFNGDRLNRRGRSRLCLGDGDGLGLFGHGLQRRILSGHRRGVCGIMGAEGAGWWVTRWRRTGELDLREHGAAAGRTGQSCDRAGIKDVVG</sequence>
<dbReference type="EMBL" id="JBEDUW010000006">
    <property type="protein sequence ID" value="KAK9921252.1"/>
    <property type="molecule type" value="Genomic_DNA"/>
</dbReference>
<evidence type="ECO:0000313" key="2">
    <source>
        <dbReference type="Proteomes" id="UP001457282"/>
    </source>
</evidence>
<dbReference type="Proteomes" id="UP001457282">
    <property type="component" value="Unassembled WGS sequence"/>
</dbReference>
<organism evidence="1 2">
    <name type="scientific">Rubus argutus</name>
    <name type="common">Southern blackberry</name>
    <dbReference type="NCBI Taxonomy" id="59490"/>
    <lineage>
        <taxon>Eukaryota</taxon>
        <taxon>Viridiplantae</taxon>
        <taxon>Streptophyta</taxon>
        <taxon>Embryophyta</taxon>
        <taxon>Tracheophyta</taxon>
        <taxon>Spermatophyta</taxon>
        <taxon>Magnoliopsida</taxon>
        <taxon>eudicotyledons</taxon>
        <taxon>Gunneridae</taxon>
        <taxon>Pentapetalae</taxon>
        <taxon>rosids</taxon>
        <taxon>fabids</taxon>
        <taxon>Rosales</taxon>
        <taxon>Rosaceae</taxon>
        <taxon>Rosoideae</taxon>
        <taxon>Rosoideae incertae sedis</taxon>
        <taxon>Rubus</taxon>
    </lineage>
</organism>
<name>A0AAW1W9X1_RUBAR</name>
<gene>
    <name evidence="1" type="ORF">M0R45_029771</name>
</gene>
<proteinExistence type="predicted"/>
<accession>A0AAW1W9X1</accession>
<reference evidence="1 2" key="1">
    <citation type="journal article" date="2023" name="G3 (Bethesda)">
        <title>A chromosome-length genome assembly and annotation of blackberry (Rubus argutus, cv. 'Hillquist').</title>
        <authorList>
            <person name="Bruna T."/>
            <person name="Aryal R."/>
            <person name="Dudchenko O."/>
            <person name="Sargent D.J."/>
            <person name="Mead D."/>
            <person name="Buti M."/>
            <person name="Cavallini A."/>
            <person name="Hytonen T."/>
            <person name="Andres J."/>
            <person name="Pham M."/>
            <person name="Weisz D."/>
            <person name="Mascagni F."/>
            <person name="Usai G."/>
            <person name="Natali L."/>
            <person name="Bassil N."/>
            <person name="Fernandez G.E."/>
            <person name="Lomsadze A."/>
            <person name="Armour M."/>
            <person name="Olukolu B."/>
            <person name="Poorten T."/>
            <person name="Britton C."/>
            <person name="Davik J."/>
            <person name="Ashrafi H."/>
            <person name="Aiden E.L."/>
            <person name="Borodovsky M."/>
            <person name="Worthington M."/>
        </authorList>
    </citation>
    <scope>NUCLEOTIDE SEQUENCE [LARGE SCALE GENOMIC DNA]</scope>
    <source>
        <strain evidence="1">PI 553951</strain>
    </source>
</reference>
<evidence type="ECO:0000313" key="1">
    <source>
        <dbReference type="EMBL" id="KAK9921252.1"/>
    </source>
</evidence>